<dbReference type="SUPFAM" id="SSF46689">
    <property type="entry name" value="Homeodomain-like"/>
    <property type="match status" value="1"/>
</dbReference>
<evidence type="ECO:0000313" key="2">
    <source>
        <dbReference type="Proteomes" id="UP001597340"/>
    </source>
</evidence>
<dbReference type="InterPro" id="IPR009057">
    <property type="entry name" value="Homeodomain-like_sf"/>
</dbReference>
<name>A0ABW4DLM4_9BACL</name>
<sequence>MLTGPKKTEIAVSEGQRLWLEQLIRRRSTPQYLTKRARIVLESVEGISNSEISRRLPLDCPQVTLWRERWVCQYPRLCLIEHEHPEELEAAVIQVLRDEPRPGIPPTFTEQQVVQIVAIAVKFRRPGEGLIEYRTSITGAKLVVLYHIEGNP</sequence>
<protein>
    <submittedName>
        <fullName evidence="1">Helix-turn-helix domain-containing protein</fullName>
    </submittedName>
</protein>
<comment type="caution">
    <text evidence="1">The sequence shown here is derived from an EMBL/GenBank/DDBJ whole genome shotgun (WGS) entry which is preliminary data.</text>
</comment>
<dbReference type="RefSeq" id="WP_229523848.1">
    <property type="nucleotide sequence ID" value="NZ_JAFFQR010000042.1"/>
</dbReference>
<keyword evidence="2" id="KW-1185">Reference proteome</keyword>
<gene>
    <name evidence="1" type="ORF">ACFQ5D_23535</name>
</gene>
<proteinExistence type="predicted"/>
<organism evidence="1 2">
    <name type="scientific">Paenibacillus farraposensis</name>
    <dbReference type="NCBI Taxonomy" id="2807095"/>
    <lineage>
        <taxon>Bacteria</taxon>
        <taxon>Bacillati</taxon>
        <taxon>Bacillota</taxon>
        <taxon>Bacilli</taxon>
        <taxon>Bacillales</taxon>
        <taxon>Paenibacillaceae</taxon>
        <taxon>Paenibacillus</taxon>
    </lineage>
</organism>
<dbReference type="Proteomes" id="UP001597340">
    <property type="component" value="Unassembled WGS sequence"/>
</dbReference>
<evidence type="ECO:0000313" key="1">
    <source>
        <dbReference type="EMBL" id="MFD1464226.1"/>
    </source>
</evidence>
<dbReference type="EMBL" id="JBHTNZ010000093">
    <property type="protein sequence ID" value="MFD1464226.1"/>
    <property type="molecule type" value="Genomic_DNA"/>
</dbReference>
<accession>A0ABW4DLM4</accession>
<reference evidence="2" key="1">
    <citation type="journal article" date="2019" name="Int. J. Syst. Evol. Microbiol.">
        <title>The Global Catalogue of Microorganisms (GCM) 10K type strain sequencing project: providing services to taxonomists for standard genome sequencing and annotation.</title>
        <authorList>
            <consortium name="The Broad Institute Genomics Platform"/>
            <consortium name="The Broad Institute Genome Sequencing Center for Infectious Disease"/>
            <person name="Wu L."/>
            <person name="Ma J."/>
        </authorList>
    </citation>
    <scope>NUCLEOTIDE SEQUENCE [LARGE SCALE GENOMIC DNA]</scope>
    <source>
        <strain evidence="2">CCM 9147</strain>
    </source>
</reference>